<evidence type="ECO:0000313" key="5">
    <source>
        <dbReference type="EMBL" id="MFO3715267.1"/>
    </source>
</evidence>
<dbReference type="InterPro" id="IPR042229">
    <property type="entry name" value="Listeria/Bacterioides_rpt_sf"/>
</dbReference>
<dbReference type="InterPro" id="IPR013378">
    <property type="entry name" value="InlB-like_B-rpt"/>
</dbReference>
<dbReference type="Proteomes" id="UP001638015">
    <property type="component" value="Unassembled WGS sequence"/>
</dbReference>
<evidence type="ECO:0000256" key="3">
    <source>
        <dbReference type="SAM" id="Phobius"/>
    </source>
</evidence>
<name>A0ABW9MTV9_9FIRM</name>
<comment type="caution">
    <text evidence="5">The sequence shown here is derived from an EMBL/GenBank/DDBJ whole genome shotgun (WGS) entry which is preliminary data.</text>
</comment>
<dbReference type="Gene3D" id="2.60.40.4270">
    <property type="entry name" value="Listeria-Bacteroides repeat domain"/>
    <property type="match status" value="2"/>
</dbReference>
<dbReference type="Pfam" id="PF09479">
    <property type="entry name" value="Flg_new"/>
    <property type="match status" value="3"/>
</dbReference>
<keyword evidence="4" id="KW-0732">Signal</keyword>
<feature type="compositionally biased region" description="Basic and acidic residues" evidence="2">
    <location>
        <begin position="285"/>
        <end position="295"/>
    </location>
</feature>
<feature type="compositionally biased region" description="Basic and acidic residues" evidence="2">
    <location>
        <begin position="46"/>
        <end position="56"/>
    </location>
</feature>
<reference evidence="5 6" key="1">
    <citation type="journal article" date="2025" name="Anaerobe">
        <title>Description of Anaerococcus kampingiae sp. nov., Anaerococcus groningensis sp. nov., Anaerococcus martiniensis sp. nov., and Anaerococcus cruorum sp. nov., isolated from human clinical specimens.</title>
        <authorList>
            <person name="Boiten K.E."/>
            <person name="Meijer J."/>
            <person name="van Wezel E.M."/>
            <person name="Veloo A.C.M."/>
        </authorList>
    </citation>
    <scope>NUCLEOTIDE SEQUENCE [LARGE SCALE GENOMIC DNA]</scope>
    <source>
        <strain evidence="5 6">ENR1039</strain>
    </source>
</reference>
<feature type="compositionally biased region" description="Polar residues" evidence="2">
    <location>
        <begin position="34"/>
        <end position="45"/>
    </location>
</feature>
<dbReference type="EMBL" id="JBGMEH010000001">
    <property type="protein sequence ID" value="MFO3715267.1"/>
    <property type="molecule type" value="Genomic_DNA"/>
</dbReference>
<feature type="signal peptide" evidence="4">
    <location>
        <begin position="1"/>
        <end position="32"/>
    </location>
</feature>
<proteinExistence type="predicted"/>
<evidence type="ECO:0000313" key="6">
    <source>
        <dbReference type="Proteomes" id="UP001638015"/>
    </source>
</evidence>
<feature type="region of interest" description="Disordered" evidence="2">
    <location>
        <begin position="26"/>
        <end position="110"/>
    </location>
</feature>
<feature type="compositionally biased region" description="Basic and acidic residues" evidence="2">
    <location>
        <begin position="64"/>
        <end position="101"/>
    </location>
</feature>
<comment type="subcellular location">
    <subcellularLocation>
        <location evidence="1">Cell envelope</location>
    </subcellularLocation>
</comment>
<feature type="region of interest" description="Disordered" evidence="2">
    <location>
        <begin position="340"/>
        <end position="425"/>
    </location>
</feature>
<feature type="compositionally biased region" description="Basic and acidic residues" evidence="2">
    <location>
        <begin position="342"/>
        <end position="393"/>
    </location>
</feature>
<accession>A0ABW9MTV9</accession>
<feature type="region of interest" description="Disordered" evidence="2">
    <location>
        <begin position="257"/>
        <end position="295"/>
    </location>
</feature>
<feature type="compositionally biased region" description="Basic and acidic residues" evidence="2">
    <location>
        <begin position="403"/>
        <end position="422"/>
    </location>
</feature>
<evidence type="ECO:0000256" key="1">
    <source>
        <dbReference type="ARBA" id="ARBA00004196"/>
    </source>
</evidence>
<feature type="transmembrane region" description="Helical" evidence="3">
    <location>
        <begin position="1538"/>
        <end position="1557"/>
    </location>
</feature>
<protein>
    <submittedName>
        <fullName evidence="5">InlB B-repeat-containing protein</fullName>
    </submittedName>
</protein>
<organism evidence="5 6">
    <name type="scientific">Anaerococcus cruorum</name>
    <dbReference type="NCBI Taxonomy" id="3115617"/>
    <lineage>
        <taxon>Bacteria</taxon>
        <taxon>Bacillati</taxon>
        <taxon>Bacillota</taxon>
        <taxon>Tissierellia</taxon>
        <taxon>Tissierellales</taxon>
        <taxon>Peptoniphilaceae</taxon>
        <taxon>Anaerococcus</taxon>
    </lineage>
</organism>
<keyword evidence="3" id="KW-0812">Transmembrane</keyword>
<sequence length="1568" mass="177802">MKYKLMSAIMAFSMLVSSTIAPLAASKSYASADVEQNTSIMNKSTNEVKDDEKPAETSDTQLDIPEKTEEVKEQTPVDTKTEEQQSEIQVEREEETNKEATSDTPQIETEEIEEIEKIVKKSDSATLYEDSSYTKLSSEDIDIKITGNMPENGTIKAYEIQNAITDMEKENVLAFGFEIFDKDDNLYDKSSNDEYKIEIKSSKLRNLDKVYFYKKDEADLRFTEINDFSKLSNQIKLDSKADEFAVAKDIEKEEEETLTNQVKDKEVKSPFITNQDNEEELNNELSKEKEVEDPKDILDSLTSSINQKEIPATINENPNPTNNLELIDWKKDFLDVIAGNLKADKSDKEETIKKSSDTEEDSESKNKSEELPKGENFEEIKAEAESKEEDSKENPQSTIDNESESKEDYEKSEKKSETNKIEEETEEKLTYQQVLADIYTDKTYSQKSNDGTRIKLSGDLPGYTKVKAYPVEIEIEGKEILAAYDITIFDENDKEYKVSERNDINVQITNQKIRKASEVEVYHKEDEFAPEEKVVVDKKINDTVTFKADSFSIYAVTDPDARAVTFVFLNRNENNEREVWDTQTIRNGEKLVEPELPIFSYKGKFEGWHYYNIDTDTFGKKFDFEKPVTVTESSPKIIYLKGKYPDVAYINFIDRKEVKNSDGSISYVNEILSTKEIPLGSRVTTEDVPVLPGESGTVFSHWATKPEGRTAFDFNTPITKDYIQSVQGADNFVKLDLYAVFKKALTVTFDSQGGTHVNKQIVYSGDKVKLSDLTKPAKPGYQFRYWSTSIGGSQFNPNTPITKDTTLYAVYAPLNVKFTINHLRENPNDDGYSLFMSETRNAVAGTYTNKDSSSYQLPSRDQNAAGMVYDHADSSRVIRGDNGTEINIYYKRKKFVYRIFTGVWPFTNDIVKENVKWGADTSPYFNLAKTRLGGGYTFKEDSVAGQSVSYPIEMPQKDYTLRAWPEGSNEWNVRFIDVDTNALIRLDKQSSLLDSGLQSYNGGEKITGFTFQYVERPGLVRASPSKTHANGGESEVPEVWVFYKRNTHTLTFSTNGSGADIIINNVPYASNLGQYAPPNYVKGQTTNADKKVFAGWYDNPSGAGNPVDFSKLTMPDNDLKFYAKWDLPTYTVTAYKQRNNAAAGVIEQRIKEGGTVDKSKLIADKPPIAQNTPGSELRWYAFIDGILTEYNFADPVTSDIYLYPVWVAPEGNDIRPLSQIYRVKYKAPQEGGTDYIYTDPNDYVNNAEAIVIPPYVNNEYRFPPDKDNPTGKQLSMPKDKVFEGWVIDKNSEFTSVKDPNMLNKIYRPGDIINVIGNIMFKPIFNEYRVTTLTLKEIAPNGSNLDDIVYESRNKPSDLPDGINDNRPTEDLRNNDIIKLPQPRATNSTGFTFLGWSTTEDSTKGKIFKPGQEVMITDENMPNILYGIWERDKYKVTIKNNVTGDDITNKDTQFKVKYTLEGKTYEKVYTIENGASVDVEIPYGSNISIESLSDRLVKYKYKDEVYNSNVFTLNSLDKNIDVIFESQPIPPPTGLIDDIAPMALMLALASMAFAYRLYKRNKLAGGIDE</sequence>
<dbReference type="RefSeq" id="WP_410032167.1">
    <property type="nucleotide sequence ID" value="NZ_JBGMEH010000001.1"/>
</dbReference>
<keyword evidence="3" id="KW-0472">Membrane</keyword>
<gene>
    <name evidence="5" type="ORF">ACCQ40_00525</name>
</gene>
<evidence type="ECO:0000256" key="2">
    <source>
        <dbReference type="SAM" id="MobiDB-lite"/>
    </source>
</evidence>
<evidence type="ECO:0000256" key="4">
    <source>
        <dbReference type="SAM" id="SignalP"/>
    </source>
</evidence>
<keyword evidence="3" id="KW-1133">Transmembrane helix</keyword>
<feature type="region of interest" description="Disordered" evidence="2">
    <location>
        <begin position="1352"/>
        <end position="1372"/>
    </location>
</feature>
<keyword evidence="6" id="KW-1185">Reference proteome</keyword>
<feature type="chain" id="PRO_5046245787" evidence="4">
    <location>
        <begin position="33"/>
        <end position="1568"/>
    </location>
</feature>